<dbReference type="Pfam" id="PF02767">
    <property type="entry name" value="DNA_pol3_beta_2"/>
    <property type="match status" value="1"/>
</dbReference>
<accession>A0A0G2IW67</accession>
<dbReference type="CDD" id="cd00140">
    <property type="entry name" value="beta_clamp"/>
    <property type="match status" value="1"/>
</dbReference>
<proteinExistence type="inferred from homology"/>
<evidence type="ECO:0000256" key="4">
    <source>
        <dbReference type="ARBA" id="ARBA00022679"/>
    </source>
</evidence>
<evidence type="ECO:0000256" key="1">
    <source>
        <dbReference type="ARBA" id="ARBA00004496"/>
    </source>
</evidence>
<keyword evidence="6 9" id="KW-0235">DNA replication</keyword>
<feature type="domain" description="DNA polymerase III beta sliding clamp C-terminal" evidence="13">
    <location>
        <begin position="280"/>
        <end position="402"/>
    </location>
</feature>
<organism evidence="14 15">
    <name type="scientific">Candidatus Synechococcus spongiarum SP3</name>
    <dbReference type="NCBI Taxonomy" id="1604020"/>
    <lineage>
        <taxon>Bacteria</taxon>
        <taxon>Bacillati</taxon>
        <taxon>Cyanobacteriota</taxon>
        <taxon>Cyanophyceae</taxon>
        <taxon>Synechococcales</taxon>
        <taxon>Synechococcaceae</taxon>
        <taxon>Synechococcus</taxon>
    </lineage>
</organism>
<feature type="region of interest" description="Disordered" evidence="10">
    <location>
        <begin position="194"/>
        <end position="221"/>
    </location>
</feature>
<dbReference type="NCBIfam" id="TIGR00663">
    <property type="entry name" value="dnan"/>
    <property type="match status" value="1"/>
</dbReference>
<evidence type="ECO:0000256" key="5">
    <source>
        <dbReference type="ARBA" id="ARBA00022695"/>
    </source>
</evidence>
<dbReference type="InterPro" id="IPR001001">
    <property type="entry name" value="DNA_polIII_beta"/>
</dbReference>
<dbReference type="InterPro" id="IPR022634">
    <property type="entry name" value="DNA_polIII_beta_N"/>
</dbReference>
<comment type="subcellular location">
    <subcellularLocation>
        <location evidence="1 9">Cytoplasm</location>
    </subcellularLocation>
</comment>
<evidence type="ECO:0000256" key="2">
    <source>
        <dbReference type="ARBA" id="ARBA00010752"/>
    </source>
</evidence>
<dbReference type="GO" id="GO:0009360">
    <property type="term" value="C:DNA polymerase III complex"/>
    <property type="evidence" value="ECO:0007669"/>
    <property type="project" value="InterPro"/>
</dbReference>
<dbReference type="SUPFAM" id="SSF55979">
    <property type="entry name" value="DNA clamp"/>
    <property type="match status" value="3"/>
</dbReference>
<dbReference type="EMBL" id="JXQG01000032">
    <property type="protein sequence ID" value="KKZ12011.1"/>
    <property type="molecule type" value="Genomic_DNA"/>
</dbReference>
<evidence type="ECO:0000259" key="11">
    <source>
        <dbReference type="Pfam" id="PF00712"/>
    </source>
</evidence>
<keyword evidence="8" id="KW-0238">DNA-binding</keyword>
<dbReference type="Pfam" id="PF00712">
    <property type="entry name" value="DNA_pol3_beta"/>
    <property type="match status" value="1"/>
</dbReference>
<keyword evidence="3 9" id="KW-0963">Cytoplasm</keyword>
<dbReference type="GO" id="GO:0006271">
    <property type="term" value="P:DNA strand elongation involved in DNA replication"/>
    <property type="evidence" value="ECO:0007669"/>
    <property type="project" value="TreeGrafter"/>
</dbReference>
<feature type="domain" description="DNA polymerase III beta sliding clamp N-terminal" evidence="11">
    <location>
        <begin position="1"/>
        <end position="132"/>
    </location>
</feature>
<dbReference type="InterPro" id="IPR022637">
    <property type="entry name" value="DNA_polIII_beta_cen"/>
</dbReference>
<name>A0A0G2IW67_9SYNE</name>
<feature type="domain" description="DNA polymerase III beta sliding clamp central" evidence="12">
    <location>
        <begin position="142"/>
        <end position="194"/>
    </location>
</feature>
<dbReference type="SMART" id="SM00480">
    <property type="entry name" value="POL3Bc"/>
    <property type="match status" value="1"/>
</dbReference>
<keyword evidence="5 9" id="KW-0548">Nucleotidyltransferase</keyword>
<evidence type="ECO:0000256" key="10">
    <source>
        <dbReference type="SAM" id="MobiDB-lite"/>
    </source>
</evidence>
<comment type="caution">
    <text evidence="14">The sequence shown here is derived from an EMBL/GenBank/DDBJ whole genome shotgun (WGS) entry which is preliminary data.</text>
</comment>
<evidence type="ECO:0000313" key="15">
    <source>
        <dbReference type="Proteomes" id="UP000035067"/>
    </source>
</evidence>
<evidence type="ECO:0000259" key="12">
    <source>
        <dbReference type="Pfam" id="PF02767"/>
    </source>
</evidence>
<dbReference type="Gene3D" id="3.70.10.10">
    <property type="match status" value="1"/>
</dbReference>
<comment type="subunit">
    <text evidence="9">Forms a ring-shaped head-to-tail homodimer around DNA.</text>
</comment>
<dbReference type="GO" id="GO:0003677">
    <property type="term" value="F:DNA binding"/>
    <property type="evidence" value="ECO:0007669"/>
    <property type="project" value="UniProtKB-UniRule"/>
</dbReference>
<evidence type="ECO:0000256" key="3">
    <source>
        <dbReference type="ARBA" id="ARBA00022490"/>
    </source>
</evidence>
<keyword evidence="4 9" id="KW-0808">Transferase</keyword>
<dbReference type="AlphaFoldDB" id="A0A0G2IW67"/>
<dbReference type="Pfam" id="PF02768">
    <property type="entry name" value="DNA_pol3_beta_3"/>
    <property type="match status" value="1"/>
</dbReference>
<dbReference type="Proteomes" id="UP000035067">
    <property type="component" value="Unassembled WGS sequence"/>
</dbReference>
<dbReference type="GO" id="GO:0005737">
    <property type="term" value="C:cytoplasm"/>
    <property type="evidence" value="ECO:0007669"/>
    <property type="project" value="UniProtKB-SubCell"/>
</dbReference>
<dbReference type="InterPro" id="IPR046938">
    <property type="entry name" value="DNA_clamp_sf"/>
</dbReference>
<dbReference type="PATRIC" id="fig|1604020.3.peg.894"/>
<dbReference type="PANTHER" id="PTHR30478:SF0">
    <property type="entry name" value="BETA SLIDING CLAMP"/>
    <property type="match status" value="1"/>
</dbReference>
<comment type="function">
    <text evidence="9">Confers DNA tethering and processivity to DNA polymerases and other proteins. Acts as a clamp, forming a ring around DNA (a reaction catalyzed by the clamp-loading complex) which diffuses in an ATP-independent manner freely and bidirectionally along dsDNA. Initially characterized for its ability to contact the catalytic subunit of DNA polymerase III (Pol III), a complex, multichain enzyme responsible for most of the replicative synthesis in bacteria; Pol III exhibits 3'-5' exonuclease proofreading activity. The beta chain is required for initiation of replication as well as for processivity of DNA replication.</text>
</comment>
<sequence length="406" mass="43180">MKLTCSQDALNSNLQCVSRAVAARPTHPVLANVLLTADEGTGKVSLTGFDLSLGIQTTFTAAVEQSGAITLPSRLLADIVSRLSADSPLSLQAPGPDASGDEEGSSLPFQLTARTGAYTVRGMPAEDFPELPMAQSPVAIPLPSQSLRDGLARTLFATSSDEAKQILTGVHLVVSPASLEFAATDGHRLAVLTQPSGNSALPDAHHSATAPDASGTGQQDESFAVTIPARSLRELEQLLAARKTDETIDLYHDQGQVVFLRTDQVVTSRTLDGAYPKYNQLVPETFSRSFTVDRLLMITALERVAVLADQQNSVVKLSVAVPSRQLRICAEVQDVGRGDESVPLSDGEGSDIDVAFNVRYLLDGLKVVPTPEVTFQMNNPANPVVLRPHGGDVKFTYLVMPVQISS</sequence>
<evidence type="ECO:0000313" key="14">
    <source>
        <dbReference type="EMBL" id="KKZ12011.1"/>
    </source>
</evidence>
<protein>
    <recommendedName>
        <fullName evidence="9">Beta sliding clamp</fullName>
    </recommendedName>
</protein>
<reference evidence="14 15" key="1">
    <citation type="submission" date="2015-01" db="EMBL/GenBank/DDBJ databases">
        <title>Lifestyle Evolution in Cyanobacterial Symbionts of Sponges.</title>
        <authorList>
            <person name="Burgsdorf I."/>
            <person name="Slaby B.M."/>
            <person name="Handley K.M."/>
            <person name="Haber M."/>
            <person name="Blom J."/>
            <person name="Marshall C.W."/>
            <person name="Gilbert J.A."/>
            <person name="Hentschel U."/>
            <person name="Steindler L."/>
        </authorList>
    </citation>
    <scope>NUCLEOTIDE SEQUENCE [LARGE SCALE GENOMIC DNA]</scope>
    <source>
        <strain evidence="14">SP3</strain>
    </source>
</reference>
<dbReference type="PANTHER" id="PTHR30478">
    <property type="entry name" value="DNA POLYMERASE III SUBUNIT BETA"/>
    <property type="match status" value="1"/>
</dbReference>
<evidence type="ECO:0000256" key="9">
    <source>
        <dbReference type="PIRNR" id="PIRNR000804"/>
    </source>
</evidence>
<evidence type="ECO:0000256" key="6">
    <source>
        <dbReference type="ARBA" id="ARBA00022705"/>
    </source>
</evidence>
<dbReference type="PIRSF" id="PIRSF000804">
    <property type="entry name" value="DNA_pol_III_b"/>
    <property type="match status" value="1"/>
</dbReference>
<evidence type="ECO:0000256" key="7">
    <source>
        <dbReference type="ARBA" id="ARBA00022932"/>
    </source>
</evidence>
<dbReference type="InterPro" id="IPR022635">
    <property type="entry name" value="DNA_polIII_beta_C"/>
</dbReference>
<comment type="similarity">
    <text evidence="2 9">Belongs to the beta sliding clamp family.</text>
</comment>
<evidence type="ECO:0000259" key="13">
    <source>
        <dbReference type="Pfam" id="PF02768"/>
    </source>
</evidence>
<dbReference type="Gene3D" id="3.10.150.10">
    <property type="entry name" value="DNA Polymerase III, subunit A, domain 2"/>
    <property type="match status" value="1"/>
</dbReference>
<keyword evidence="7 9" id="KW-0239">DNA-directed DNA polymerase</keyword>
<dbReference type="GO" id="GO:0003887">
    <property type="term" value="F:DNA-directed DNA polymerase activity"/>
    <property type="evidence" value="ECO:0007669"/>
    <property type="project" value="UniProtKB-UniRule"/>
</dbReference>
<dbReference type="GO" id="GO:0008408">
    <property type="term" value="F:3'-5' exonuclease activity"/>
    <property type="evidence" value="ECO:0007669"/>
    <property type="project" value="InterPro"/>
</dbReference>
<gene>
    <name evidence="14" type="ORF">TE42_06105</name>
</gene>
<evidence type="ECO:0000256" key="8">
    <source>
        <dbReference type="ARBA" id="ARBA00023125"/>
    </source>
</evidence>